<dbReference type="PROSITE" id="PS50109">
    <property type="entry name" value="HIS_KIN"/>
    <property type="match status" value="1"/>
</dbReference>
<dbReference type="SMART" id="SM00387">
    <property type="entry name" value="HATPase_c"/>
    <property type="match status" value="1"/>
</dbReference>
<keyword evidence="5" id="KW-0902">Two-component regulatory system</keyword>
<feature type="transmembrane region" description="Helical" evidence="6">
    <location>
        <begin position="12"/>
        <end position="32"/>
    </location>
</feature>
<reference evidence="9" key="1">
    <citation type="journal article" date="2019" name="Int. J. Syst. Evol. Microbiol.">
        <title>The Global Catalogue of Microorganisms (GCM) 10K type strain sequencing project: providing services to taxonomists for standard genome sequencing and annotation.</title>
        <authorList>
            <consortium name="The Broad Institute Genomics Platform"/>
            <consortium name="The Broad Institute Genome Sequencing Center for Infectious Disease"/>
            <person name="Wu L."/>
            <person name="Ma J."/>
        </authorList>
    </citation>
    <scope>NUCLEOTIDE SEQUENCE [LARGE SCALE GENOMIC DNA]</scope>
    <source>
        <strain evidence="9">JCM 17111</strain>
    </source>
</reference>
<organism evidence="8 9">
    <name type="scientific">Snuella lapsa</name>
    <dbReference type="NCBI Taxonomy" id="870481"/>
    <lineage>
        <taxon>Bacteria</taxon>
        <taxon>Pseudomonadati</taxon>
        <taxon>Bacteroidota</taxon>
        <taxon>Flavobacteriia</taxon>
        <taxon>Flavobacteriales</taxon>
        <taxon>Flavobacteriaceae</taxon>
        <taxon>Snuella</taxon>
    </lineage>
</organism>
<keyword evidence="4 8" id="KW-0067">ATP-binding</keyword>
<evidence type="ECO:0000313" key="8">
    <source>
        <dbReference type="EMBL" id="GAA3555653.1"/>
    </source>
</evidence>
<evidence type="ECO:0000256" key="3">
    <source>
        <dbReference type="ARBA" id="ARBA00022777"/>
    </source>
</evidence>
<dbReference type="CDD" id="cd00075">
    <property type="entry name" value="HATPase"/>
    <property type="match status" value="1"/>
</dbReference>
<keyword evidence="6" id="KW-1133">Transmembrane helix</keyword>
<evidence type="ECO:0000259" key="7">
    <source>
        <dbReference type="PROSITE" id="PS50109"/>
    </source>
</evidence>
<dbReference type="RefSeq" id="WP_345004040.1">
    <property type="nucleotide sequence ID" value="NZ_BAABCY010000014.1"/>
</dbReference>
<evidence type="ECO:0000313" key="9">
    <source>
        <dbReference type="Proteomes" id="UP001500954"/>
    </source>
</evidence>
<keyword evidence="6" id="KW-0812">Transmembrane</keyword>
<accession>A0ABP6WRM6</accession>
<comment type="caution">
    <text evidence="8">The sequence shown here is derived from an EMBL/GenBank/DDBJ whole genome shotgun (WGS) entry which is preliminary data.</text>
</comment>
<evidence type="ECO:0000256" key="1">
    <source>
        <dbReference type="ARBA" id="ARBA00022679"/>
    </source>
</evidence>
<keyword evidence="6" id="KW-0472">Membrane</keyword>
<dbReference type="InterPro" id="IPR036890">
    <property type="entry name" value="HATPase_C_sf"/>
</dbReference>
<dbReference type="Pfam" id="PF02518">
    <property type="entry name" value="HATPase_c"/>
    <property type="match status" value="1"/>
</dbReference>
<proteinExistence type="predicted"/>
<dbReference type="EMBL" id="BAABCY010000014">
    <property type="protein sequence ID" value="GAA3555653.1"/>
    <property type="molecule type" value="Genomic_DNA"/>
</dbReference>
<evidence type="ECO:0000256" key="6">
    <source>
        <dbReference type="SAM" id="Phobius"/>
    </source>
</evidence>
<dbReference type="InterPro" id="IPR003594">
    <property type="entry name" value="HATPase_dom"/>
</dbReference>
<dbReference type="GO" id="GO:0005524">
    <property type="term" value="F:ATP binding"/>
    <property type="evidence" value="ECO:0007669"/>
    <property type="project" value="UniProtKB-KW"/>
</dbReference>
<sequence length="429" mass="48934">MAYKKYKWGLIIRVAILLIWLIGLAFAINKLLLNKPNISLVIIITTPIVVLIVFSVKNLLKYTTKRFYEMDDFFESTKYKDFSRWYPEKIGAEDIRQLHKGFNNVNKTIISLNKEKEAQHLYLKKILELIDTGIIAFNMESGTVLWVNEAFKNTLSLPSFKSIHFVEKRQPDLFNAIFKTKYTKNSNIDISVNNNTLKVLISSAVFFVNEEKFKLVVLQNIDDTLNRTESEAWKKLLSVMTHEIMNSIAPISSLADTLQDKVQASLKDPLETINMNDLDAGIESIKKRSEGLLRFAKTYRSLNKVTKLNLSSVLVDDLFDNIKLLMQASLESKNIELLFKSNSPELQIEIDRYLIEQVLINLILNAVEACKNNSNPKILITAEKNINGHNVIQISDNGAGIPKNIIDNVFVPFFSTKKNGSAGQFHLKN</sequence>
<dbReference type="Gene3D" id="3.30.565.10">
    <property type="entry name" value="Histidine kinase-like ATPase, C-terminal domain"/>
    <property type="match status" value="1"/>
</dbReference>
<gene>
    <name evidence="8" type="ORF">GCM10022395_03800</name>
</gene>
<keyword evidence="2" id="KW-0547">Nucleotide-binding</keyword>
<dbReference type="PANTHER" id="PTHR43065">
    <property type="entry name" value="SENSOR HISTIDINE KINASE"/>
    <property type="match status" value="1"/>
</dbReference>
<name>A0ABP6WRM6_9FLAO</name>
<keyword evidence="1" id="KW-0808">Transferase</keyword>
<keyword evidence="3" id="KW-0418">Kinase</keyword>
<evidence type="ECO:0000256" key="5">
    <source>
        <dbReference type="ARBA" id="ARBA00023012"/>
    </source>
</evidence>
<dbReference type="PANTHER" id="PTHR43065:SF46">
    <property type="entry name" value="C4-DICARBOXYLATE TRANSPORT SENSOR PROTEIN DCTB"/>
    <property type="match status" value="1"/>
</dbReference>
<feature type="transmembrane region" description="Helical" evidence="6">
    <location>
        <begin position="38"/>
        <end position="60"/>
    </location>
</feature>
<keyword evidence="9" id="KW-1185">Reference proteome</keyword>
<dbReference type="SUPFAM" id="SSF55874">
    <property type="entry name" value="ATPase domain of HSP90 chaperone/DNA topoisomerase II/histidine kinase"/>
    <property type="match status" value="1"/>
</dbReference>
<dbReference type="Proteomes" id="UP001500954">
    <property type="component" value="Unassembled WGS sequence"/>
</dbReference>
<evidence type="ECO:0000256" key="2">
    <source>
        <dbReference type="ARBA" id="ARBA00022741"/>
    </source>
</evidence>
<dbReference type="InterPro" id="IPR005467">
    <property type="entry name" value="His_kinase_dom"/>
</dbReference>
<feature type="domain" description="Histidine kinase" evidence="7">
    <location>
        <begin position="239"/>
        <end position="429"/>
    </location>
</feature>
<protein>
    <submittedName>
        <fullName evidence="8">ATP-binding protein</fullName>
    </submittedName>
</protein>
<evidence type="ECO:0000256" key="4">
    <source>
        <dbReference type="ARBA" id="ARBA00022840"/>
    </source>
</evidence>